<dbReference type="PROSITE" id="PS01238">
    <property type="entry name" value="GDA1_CD39_NTPASE"/>
    <property type="match status" value="1"/>
</dbReference>
<keyword evidence="4" id="KW-0067">ATP-binding</keyword>
<reference evidence="7 8" key="1">
    <citation type="journal article" date="2023" name="Commun. Biol.">
        <title>Reorganization of the ancestral sex-determining regions during the evolution of trioecy in Pleodorina starrii.</title>
        <authorList>
            <person name="Takahashi K."/>
            <person name="Suzuki S."/>
            <person name="Kawai-Toyooka H."/>
            <person name="Yamamoto K."/>
            <person name="Hamaji T."/>
            <person name="Ootsuki R."/>
            <person name="Yamaguchi H."/>
            <person name="Kawachi M."/>
            <person name="Higashiyama T."/>
            <person name="Nozaki H."/>
        </authorList>
    </citation>
    <scope>NUCLEOTIDE SEQUENCE [LARGE SCALE GENOMIC DNA]</scope>
    <source>
        <strain evidence="7 8">NIES-4479</strain>
    </source>
</reference>
<dbReference type="FunFam" id="3.30.420.40:FF:000052">
    <property type="entry name" value="Ectonucleoside triphosphate diphosphohydrolase 5"/>
    <property type="match status" value="1"/>
</dbReference>
<evidence type="ECO:0000313" key="8">
    <source>
        <dbReference type="Proteomes" id="UP001165080"/>
    </source>
</evidence>
<name>A0A9W6BN20_9CHLO</name>
<organism evidence="7 8">
    <name type="scientific">Pleodorina starrii</name>
    <dbReference type="NCBI Taxonomy" id="330485"/>
    <lineage>
        <taxon>Eukaryota</taxon>
        <taxon>Viridiplantae</taxon>
        <taxon>Chlorophyta</taxon>
        <taxon>core chlorophytes</taxon>
        <taxon>Chlorophyceae</taxon>
        <taxon>CS clade</taxon>
        <taxon>Chlamydomonadales</taxon>
        <taxon>Volvocaceae</taxon>
        <taxon>Pleodorina</taxon>
    </lineage>
</organism>
<keyword evidence="2 5" id="KW-0378">Hydrolase</keyword>
<dbReference type="GO" id="GO:0017110">
    <property type="term" value="F:nucleoside diphosphate phosphatase activity"/>
    <property type="evidence" value="ECO:0007669"/>
    <property type="project" value="TreeGrafter"/>
</dbReference>
<accession>A0A9W6BN20</accession>
<comment type="caution">
    <text evidence="7">The sequence shown here is derived from an EMBL/GenBank/DDBJ whole genome shotgun (WGS) entry which is preliminary data.</text>
</comment>
<dbReference type="Pfam" id="PF01150">
    <property type="entry name" value="GDA1_CD39"/>
    <property type="match status" value="1"/>
</dbReference>
<evidence type="ECO:0000256" key="6">
    <source>
        <dbReference type="SAM" id="Phobius"/>
    </source>
</evidence>
<keyword evidence="6" id="KW-0812">Transmembrane</keyword>
<dbReference type="GO" id="GO:0005524">
    <property type="term" value="F:ATP binding"/>
    <property type="evidence" value="ECO:0007669"/>
    <property type="project" value="UniProtKB-KW"/>
</dbReference>
<dbReference type="GO" id="GO:0009134">
    <property type="term" value="P:nucleoside diphosphate catabolic process"/>
    <property type="evidence" value="ECO:0007669"/>
    <property type="project" value="TreeGrafter"/>
</dbReference>
<evidence type="ECO:0000256" key="3">
    <source>
        <dbReference type="PIRSR" id="PIRSR600407-1"/>
    </source>
</evidence>
<dbReference type="PANTHER" id="PTHR11782">
    <property type="entry name" value="ADENOSINE/GUANOSINE DIPHOSPHATASE"/>
    <property type="match status" value="1"/>
</dbReference>
<evidence type="ECO:0000256" key="1">
    <source>
        <dbReference type="ARBA" id="ARBA00009283"/>
    </source>
</evidence>
<dbReference type="InterPro" id="IPR000407">
    <property type="entry name" value="GDA1_CD39_NTPase"/>
</dbReference>
<sequence>MKRPENVGDMIWRSVDKKLLYGLSRYRGVLLVVSVPVLLILAVITLVPRSSPLHVDRVHTLKELRHVGPDAATKYAIVFDAGSTGSRIHVFKFEQLEGQLKLISDTFEQLKPGLSSYADDPAKAAASLQPLIDTALKTVPAGLQASTPISLKATAGLRLLPGDKAERILQAVEALLKKQPFKLAPGGVSIMDGKDEGAFAWLTLNYLLGRLSGSVSNTVAAIDMGGGSIQEAFALEEADAKAAPKDYVTQLHGGGKVFNVYVHSYLGYGLMAGRAKLIEASQSGSNGAGASECFSSGAVGKYSYAGKDYPFAPRGDKGDAGKCSVLGGTALKAEEKCGAEQIQCSFNGAWRGNGLSKGRQYYVSSYFWDRASETGIIKDADAIMWPTSPKEFKAKAAEVCGLSADGVAKAYPKVQGDSAKFLCLDLTYCDVMLTKGFNLDPSSSVTLVKQVLYNGQHIEAAWPLGAAVNDLSA</sequence>
<dbReference type="EMBL" id="BRXU01000012">
    <property type="protein sequence ID" value="GLC55271.1"/>
    <property type="molecule type" value="Genomic_DNA"/>
</dbReference>
<keyword evidence="6" id="KW-1133">Transmembrane helix</keyword>
<dbReference type="AlphaFoldDB" id="A0A9W6BN20"/>
<keyword evidence="6" id="KW-0472">Membrane</keyword>
<feature type="binding site" evidence="4">
    <location>
        <begin position="226"/>
        <end position="230"/>
    </location>
    <ligand>
        <name>ATP</name>
        <dbReference type="ChEBI" id="CHEBI:30616"/>
    </ligand>
</feature>
<feature type="active site" description="Proton acceptor" evidence="3">
    <location>
        <position position="196"/>
    </location>
</feature>
<evidence type="ECO:0000313" key="7">
    <source>
        <dbReference type="EMBL" id="GLC55271.1"/>
    </source>
</evidence>
<comment type="similarity">
    <text evidence="1 5">Belongs to the GDA1/CD39 NTPase family.</text>
</comment>
<evidence type="ECO:0008006" key="9">
    <source>
        <dbReference type="Google" id="ProtNLM"/>
    </source>
</evidence>
<gene>
    <name evidence="7" type="primary">PLEST001141</name>
    <name evidence="7" type="ORF">PLESTB_000966600</name>
</gene>
<proteinExistence type="inferred from homology"/>
<dbReference type="GO" id="GO:0016020">
    <property type="term" value="C:membrane"/>
    <property type="evidence" value="ECO:0007669"/>
    <property type="project" value="TreeGrafter"/>
</dbReference>
<dbReference type="Proteomes" id="UP001165080">
    <property type="component" value="Unassembled WGS sequence"/>
</dbReference>
<keyword evidence="4" id="KW-0547">Nucleotide-binding</keyword>
<keyword evidence="8" id="KW-1185">Reference proteome</keyword>
<dbReference type="PANTHER" id="PTHR11782:SF83">
    <property type="entry name" value="GUANOSINE-DIPHOSPHATASE"/>
    <property type="match status" value="1"/>
</dbReference>
<dbReference type="Gene3D" id="3.30.420.40">
    <property type="match status" value="1"/>
</dbReference>
<dbReference type="Gene3D" id="3.30.420.150">
    <property type="entry name" value="Exopolyphosphatase. Domain 2"/>
    <property type="match status" value="1"/>
</dbReference>
<feature type="transmembrane region" description="Helical" evidence="6">
    <location>
        <begin position="28"/>
        <end position="47"/>
    </location>
</feature>
<protein>
    <recommendedName>
        <fullName evidence="9">Apyrase</fullName>
    </recommendedName>
</protein>
<evidence type="ECO:0000256" key="5">
    <source>
        <dbReference type="RuleBase" id="RU003833"/>
    </source>
</evidence>
<evidence type="ECO:0000256" key="4">
    <source>
        <dbReference type="PIRSR" id="PIRSR600407-2"/>
    </source>
</evidence>
<evidence type="ECO:0000256" key="2">
    <source>
        <dbReference type="ARBA" id="ARBA00022801"/>
    </source>
</evidence>